<proteinExistence type="predicted"/>
<accession>M5UK04</accession>
<evidence type="ECO:0000256" key="1">
    <source>
        <dbReference type="SAM" id="MobiDB-lite"/>
    </source>
</evidence>
<dbReference type="PATRIC" id="fig|1263870.3.peg.391"/>
<reference evidence="2 3" key="1">
    <citation type="journal article" date="2013" name="Mar. Genomics">
        <title>Expression of sulfatases in Rhodopirellula baltica and the diversity of sulfatases in the genus Rhodopirellula.</title>
        <authorList>
            <person name="Wegner C.E."/>
            <person name="Richter-Heitmann T."/>
            <person name="Klindworth A."/>
            <person name="Klockow C."/>
            <person name="Richter M."/>
            <person name="Achstetter T."/>
            <person name="Glockner F.O."/>
            <person name="Harder J."/>
        </authorList>
    </citation>
    <scope>NUCLEOTIDE SEQUENCE [LARGE SCALE GENOMIC DNA]</scope>
    <source>
        <strain evidence="2 3">SM41</strain>
    </source>
</reference>
<feature type="region of interest" description="Disordered" evidence="1">
    <location>
        <begin position="1"/>
        <end position="21"/>
    </location>
</feature>
<comment type="caution">
    <text evidence="2">The sequence shown here is derived from an EMBL/GenBank/DDBJ whole genome shotgun (WGS) entry which is preliminary data.</text>
</comment>
<dbReference type="Proteomes" id="UP000011885">
    <property type="component" value="Unassembled WGS sequence"/>
</dbReference>
<dbReference type="InterPro" id="IPR005358">
    <property type="entry name" value="Puta_zinc/iron-chelating_dom"/>
</dbReference>
<dbReference type="AlphaFoldDB" id="M5UK04"/>
<keyword evidence="3" id="KW-1185">Reference proteome</keyword>
<organism evidence="2 3">
    <name type="scientific">Rhodopirellula sallentina SM41</name>
    <dbReference type="NCBI Taxonomy" id="1263870"/>
    <lineage>
        <taxon>Bacteria</taxon>
        <taxon>Pseudomonadati</taxon>
        <taxon>Planctomycetota</taxon>
        <taxon>Planctomycetia</taxon>
        <taxon>Pirellulales</taxon>
        <taxon>Pirellulaceae</taxon>
        <taxon>Rhodopirellula</taxon>
    </lineage>
</organism>
<sequence>MTIGVATPSRPSSADENASFPGDAAVFRGAALEHFLMTKTKRKPKRNSDPTPEVTRRRVRNRADLPKGENLCDHCTAKCCHYFALPIDEPVSRKDFDFIRWYLLHDRASVFVDEETWYLLVHTTCKHLQDDYRCGIYETRPQICREYTTDECEFDDDWCYERYFETPEQIDEYADALFGPQFEQEGRRKKDVLRRRRPTGLPVVSA</sequence>
<dbReference type="Pfam" id="PF03692">
    <property type="entry name" value="CxxCxxCC"/>
    <property type="match status" value="1"/>
</dbReference>
<evidence type="ECO:0000313" key="2">
    <source>
        <dbReference type="EMBL" id="EMI58186.1"/>
    </source>
</evidence>
<dbReference type="EMBL" id="ANOH01000033">
    <property type="protein sequence ID" value="EMI58186.1"/>
    <property type="molecule type" value="Genomic_DNA"/>
</dbReference>
<evidence type="ECO:0008006" key="4">
    <source>
        <dbReference type="Google" id="ProtNLM"/>
    </source>
</evidence>
<evidence type="ECO:0000313" key="3">
    <source>
        <dbReference type="Proteomes" id="UP000011885"/>
    </source>
</evidence>
<gene>
    <name evidence="2" type="ORF">RSSM_00357</name>
</gene>
<protein>
    <recommendedName>
        <fullName evidence="4">Flagellin N-methylase</fullName>
    </recommendedName>
</protein>
<name>M5UK04_9BACT</name>